<dbReference type="Pfam" id="PF00413">
    <property type="entry name" value="Peptidase_M10"/>
    <property type="match status" value="1"/>
</dbReference>
<feature type="binding site" evidence="12">
    <location>
        <position position="176"/>
    </location>
    <ligand>
        <name>Ca(2+)</name>
        <dbReference type="ChEBI" id="CHEBI:29108"/>
        <label>2</label>
    </ligand>
</feature>
<dbReference type="GO" id="GO:0031012">
    <property type="term" value="C:extracellular matrix"/>
    <property type="evidence" value="ECO:0007669"/>
    <property type="project" value="InterPro"/>
</dbReference>
<dbReference type="CDD" id="cd00094">
    <property type="entry name" value="HX"/>
    <property type="match status" value="1"/>
</dbReference>
<dbReference type="SMART" id="SM00235">
    <property type="entry name" value="ZnMc"/>
    <property type="match status" value="1"/>
</dbReference>
<dbReference type="GO" id="GO:0097374">
    <property type="term" value="P:sensory neuron axon guidance"/>
    <property type="evidence" value="ECO:0007669"/>
    <property type="project" value="Ensembl"/>
</dbReference>
<reference evidence="18" key="2">
    <citation type="submission" date="2025-08" db="UniProtKB">
        <authorList>
            <consortium name="Ensembl"/>
        </authorList>
    </citation>
    <scope>IDENTIFICATION</scope>
</reference>
<reference evidence="18" key="1">
    <citation type="submission" date="2021-04" db="EMBL/GenBank/DDBJ databases">
        <authorList>
            <consortium name="Wellcome Sanger Institute Data Sharing"/>
        </authorList>
    </citation>
    <scope>NUCLEOTIDE SEQUENCE [LARGE SCALE GENOMIC DNA]</scope>
</reference>
<dbReference type="RefSeq" id="XP_026207861.1">
    <property type="nucleotide sequence ID" value="XM_026352076.1"/>
</dbReference>
<dbReference type="GeneTree" id="ENSGT00940000165867"/>
<evidence type="ECO:0000256" key="9">
    <source>
        <dbReference type="ARBA" id="ARBA00023145"/>
    </source>
</evidence>
<evidence type="ECO:0000256" key="7">
    <source>
        <dbReference type="ARBA" id="ARBA00022837"/>
    </source>
</evidence>
<dbReference type="SUPFAM" id="SSF55486">
    <property type="entry name" value="Metalloproteases ('zincins'), catalytic domain"/>
    <property type="match status" value="1"/>
</dbReference>
<dbReference type="OMA" id="PYYQGSV"/>
<feature type="domain" description="Peptidase metallopeptidase" evidence="17">
    <location>
        <begin position="112"/>
        <end position="287"/>
    </location>
</feature>
<feature type="binding site" evidence="12">
    <location>
        <position position="329"/>
    </location>
    <ligand>
        <name>Ca(2+)</name>
        <dbReference type="ChEBI" id="CHEBI:29108"/>
        <label>4</label>
    </ligand>
</feature>
<keyword evidence="5" id="KW-0378">Hydrolase</keyword>
<dbReference type="InterPro" id="IPR033739">
    <property type="entry name" value="M10A_MMP"/>
</dbReference>
<dbReference type="AlphaFoldDB" id="A0A3Q1J4U2"/>
<evidence type="ECO:0000256" key="14">
    <source>
        <dbReference type="PROSITE-ProRule" id="PRU01011"/>
    </source>
</evidence>
<feature type="binding site" evidence="12">
    <location>
        <position position="201"/>
    </location>
    <ligand>
        <name>Zn(2+)</name>
        <dbReference type="ChEBI" id="CHEBI:29105"/>
        <label>1</label>
    </ligand>
</feature>
<dbReference type="InterPro" id="IPR018487">
    <property type="entry name" value="Hemopexin-like_repeat"/>
</dbReference>
<comment type="similarity">
    <text evidence="1">Belongs to the peptidase M10A family.</text>
</comment>
<feature type="binding site" evidence="12">
    <location>
        <position position="484"/>
    </location>
    <ligand>
        <name>Ca(2+)</name>
        <dbReference type="ChEBI" id="CHEBI:29108"/>
        <label>4</label>
    </ligand>
</feature>
<protein>
    <recommendedName>
        <fullName evidence="17">Peptidase metallopeptidase domain-containing protein</fullName>
    </recommendedName>
</protein>
<feature type="binding site" evidence="11">
    <location>
        <position position="239"/>
    </location>
    <ligand>
        <name>Zn(2+)</name>
        <dbReference type="ChEBI" id="CHEBI:29105"/>
        <label>2</label>
        <note>catalytic</note>
    </ligand>
</feature>
<feature type="region of interest" description="Disordered" evidence="15">
    <location>
        <begin position="290"/>
        <end position="325"/>
    </location>
</feature>
<evidence type="ECO:0000256" key="16">
    <source>
        <dbReference type="SAM" id="SignalP"/>
    </source>
</evidence>
<dbReference type="InterPro" id="IPR036375">
    <property type="entry name" value="Hemopexin-like_dom_sf"/>
</dbReference>
<keyword evidence="19" id="KW-1185">Reference proteome</keyword>
<dbReference type="InterPro" id="IPR036365">
    <property type="entry name" value="PGBD-like_sf"/>
</dbReference>
<dbReference type="Pfam" id="PF01471">
    <property type="entry name" value="PG_binding_1"/>
    <property type="match status" value="1"/>
</dbReference>
<keyword evidence="4" id="KW-0677">Repeat</keyword>
<dbReference type="SUPFAM" id="SSF47090">
    <property type="entry name" value="PGBD-like"/>
    <property type="match status" value="1"/>
</dbReference>
<feature type="binding site" evidence="12">
    <location>
        <position position="194"/>
    </location>
    <ligand>
        <name>Ca(2+)</name>
        <dbReference type="ChEBI" id="CHEBI:29108"/>
        <label>3</label>
    </ligand>
</feature>
<reference evidence="18" key="3">
    <citation type="submission" date="2025-09" db="UniProtKB">
        <authorList>
            <consortium name="Ensembl"/>
        </authorList>
    </citation>
    <scope>IDENTIFICATION</scope>
</reference>
<feature type="binding site" evidence="12">
    <location>
        <position position="257"/>
    </location>
    <ligand>
        <name>Zn(2+)</name>
        <dbReference type="ChEBI" id="CHEBI:29105"/>
        <label>2</label>
        <note>catalytic</note>
    </ligand>
</feature>
<organism evidence="18 19">
    <name type="scientific">Anabas testudineus</name>
    <name type="common">Climbing perch</name>
    <name type="synonym">Anthias testudineus</name>
    <dbReference type="NCBI Taxonomy" id="64144"/>
    <lineage>
        <taxon>Eukaryota</taxon>
        <taxon>Metazoa</taxon>
        <taxon>Chordata</taxon>
        <taxon>Craniata</taxon>
        <taxon>Vertebrata</taxon>
        <taxon>Euteleostomi</taxon>
        <taxon>Actinopterygii</taxon>
        <taxon>Neopterygii</taxon>
        <taxon>Teleostei</taxon>
        <taxon>Neoteleostei</taxon>
        <taxon>Acanthomorphata</taxon>
        <taxon>Anabantaria</taxon>
        <taxon>Anabantiformes</taxon>
        <taxon>Anabantoidei</taxon>
        <taxon>Anabantidae</taxon>
        <taxon>Anabas</taxon>
    </lineage>
</organism>
<proteinExistence type="inferred from homology"/>
<dbReference type="PANTHER" id="PTHR10201">
    <property type="entry name" value="MATRIX METALLOPROTEINASE"/>
    <property type="match status" value="1"/>
</dbReference>
<feature type="binding site" evidence="12">
    <location>
        <position position="218"/>
    </location>
    <ligand>
        <name>Ca(2+)</name>
        <dbReference type="ChEBI" id="CHEBI:29108"/>
        <label>1</label>
    </ligand>
</feature>
<dbReference type="InterPro" id="IPR024079">
    <property type="entry name" value="MetalloPept_cat_dom_sf"/>
</dbReference>
<feature type="binding site" evidence="12">
    <location>
        <position position="486"/>
    </location>
    <ligand>
        <name>Ca(2+)</name>
        <dbReference type="ChEBI" id="CHEBI:29108"/>
        <label>5</label>
    </ligand>
</feature>
<dbReference type="InParanoid" id="A0A3Q1J4U2"/>
<feature type="compositionally biased region" description="Pro residues" evidence="15">
    <location>
        <begin position="302"/>
        <end position="312"/>
    </location>
</feature>
<feature type="binding site" evidence="12">
    <location>
        <position position="378"/>
    </location>
    <ligand>
        <name>Ca(2+)</name>
        <dbReference type="ChEBI" id="CHEBI:29108"/>
        <label>4</label>
    </ligand>
</feature>
<feature type="signal peptide" evidence="16">
    <location>
        <begin position="1"/>
        <end position="22"/>
    </location>
</feature>
<evidence type="ECO:0000256" key="10">
    <source>
        <dbReference type="PIRSR" id="PIRSR001191-1"/>
    </source>
</evidence>
<dbReference type="FunFam" id="2.110.10.10:FF:000018">
    <property type="entry name" value="Matrix metallopeptidase 25b"/>
    <property type="match status" value="1"/>
</dbReference>
<dbReference type="GO" id="GO:0006508">
    <property type="term" value="P:proteolysis"/>
    <property type="evidence" value="ECO:0007669"/>
    <property type="project" value="UniProtKB-KW"/>
</dbReference>
<dbReference type="Gene3D" id="2.110.10.10">
    <property type="entry name" value="Hemopexin-like domain"/>
    <property type="match status" value="1"/>
</dbReference>
<sequence length="576" mass="64826">MTGVELGVLLWLVSTLTGSASAQPVQYSGAVDWLSRYGYLPPPDPRTSRLQSKEGIEKAIRVMQRFGGIRETGVLDSETLQLMSTPRCSLPDIVGSEDMLKRRRRRKRYALSGLKWQKTDLTWSIHSYPTPSISPNLPNTLVEGLLTRAFKAWSDAAPLTFRQLQYPDRGAAAEGDIRVSFASLLHDDGYPFDGKGGTLAHAFFPGTDKMAGDTHFDDNEIWSYGGHTDTTDLFTVAVHEFGHALGLSHSSTDPSIMRPYYQGAVNDVHNFQLALDDKWAIQQLYGVKKDRGHPGGVDPNLPRLPSPPPPKPTQHSDPSSPERCQGSFDAVANIRGEVFFFKGSHFWRTQRDGTLVSLNPAEIKNFWIGLPPGTNKVDAVYERKSDSRIIFFIGAQYWVFQDTKVMDGYPQPLSNWGMRTKSGKMVDRVDAAFIWAHNGKTYLFSDGEFWRFDESRKDGQGSRQPEPDYPRDNSLWADVPSHMDDVITWGEGDTYFFKDNQYWVLKNGGLNQDVVTPKSIAVDWLRCPAPPTTVPPFHPRRRNECTCSVNGSHSSLRSSWTIPIFVVLIFNEFLRK</sequence>
<dbReference type="InterPro" id="IPR021190">
    <property type="entry name" value="Pept_M10A"/>
</dbReference>
<evidence type="ECO:0000313" key="18">
    <source>
        <dbReference type="Ensembl" id="ENSATEP00000026334.1"/>
    </source>
</evidence>
<dbReference type="InterPro" id="IPR000585">
    <property type="entry name" value="Hemopexin-like_dom"/>
</dbReference>
<feature type="repeat" description="Hemopexin" evidence="14">
    <location>
        <begin position="480"/>
        <end position="527"/>
    </location>
</feature>
<dbReference type="PRINTS" id="PR00138">
    <property type="entry name" value="MATRIXIN"/>
</dbReference>
<dbReference type="GO" id="GO:0030574">
    <property type="term" value="P:collagen catabolic process"/>
    <property type="evidence" value="ECO:0007669"/>
    <property type="project" value="TreeGrafter"/>
</dbReference>
<feature type="binding site" evidence="12">
    <location>
        <position position="186"/>
    </location>
    <ligand>
        <name>Zn(2+)</name>
        <dbReference type="ChEBI" id="CHEBI:29105"/>
        <label>1</label>
    </ligand>
</feature>
<feature type="active site" evidence="10">
    <location>
        <position position="240"/>
    </location>
</feature>
<feature type="modified residue" description="Phosphotyrosine; by PKDCC" evidence="13">
    <location>
        <position position="409"/>
    </location>
</feature>
<dbReference type="CTD" id="100333601"/>
<dbReference type="GeneID" id="113156770"/>
<dbReference type="PIRSF" id="PIRSF001191">
    <property type="entry name" value="Peptidase_M10A_matrix"/>
    <property type="match status" value="1"/>
</dbReference>
<comment type="cofactor">
    <cofactor evidence="12">
        <name>Ca(2+)</name>
        <dbReference type="ChEBI" id="CHEBI:29108"/>
    </cofactor>
    <text evidence="12">Can bind about 5 Ca(2+) ions per subunit.</text>
</comment>
<name>A0A3Q1J4U2_ANATE</name>
<feature type="binding site" evidence="12">
    <location>
        <position position="213"/>
    </location>
    <ligand>
        <name>Ca(2+)</name>
        <dbReference type="ChEBI" id="CHEBI:29108"/>
        <label>2</label>
    </ligand>
</feature>
<evidence type="ECO:0000256" key="5">
    <source>
        <dbReference type="ARBA" id="ARBA00022801"/>
    </source>
</evidence>
<feature type="binding site" evidence="12">
    <location>
        <position position="215"/>
    </location>
    <ligand>
        <name>Zn(2+)</name>
        <dbReference type="ChEBI" id="CHEBI:29105"/>
        <label>1</label>
    </ligand>
</feature>
<feature type="repeat" description="Hemopexin" evidence="14">
    <location>
        <begin position="374"/>
        <end position="420"/>
    </location>
</feature>
<evidence type="ECO:0000256" key="2">
    <source>
        <dbReference type="ARBA" id="ARBA00022670"/>
    </source>
</evidence>
<evidence type="ECO:0000256" key="15">
    <source>
        <dbReference type="SAM" id="MobiDB-lite"/>
    </source>
</evidence>
<accession>A0A3Q1J4U2</accession>
<dbReference type="Gene3D" id="3.40.390.10">
    <property type="entry name" value="Collagenase (Catalytic Domain)"/>
    <property type="match status" value="1"/>
</dbReference>
<feature type="chain" id="PRO_5018648631" description="Peptidase metallopeptidase domain-containing protein" evidence="16">
    <location>
        <begin position="23"/>
        <end position="576"/>
    </location>
</feature>
<evidence type="ECO:0000256" key="4">
    <source>
        <dbReference type="ARBA" id="ARBA00022737"/>
    </source>
</evidence>
<keyword evidence="2" id="KW-0645">Protease</keyword>
<evidence type="ECO:0000256" key="6">
    <source>
        <dbReference type="ARBA" id="ARBA00022833"/>
    </source>
</evidence>
<dbReference type="FunFam" id="3.40.390.10:FF:000070">
    <property type="entry name" value="Matrix metallopeptidase 25b"/>
    <property type="match status" value="1"/>
</dbReference>
<dbReference type="OrthoDB" id="406838at2759"/>
<dbReference type="Ensembl" id="ENSATET00000026758.3">
    <property type="protein sequence ID" value="ENSATEP00000026334.1"/>
    <property type="gene ID" value="ENSATEG00000018256.3"/>
</dbReference>
<keyword evidence="3 11" id="KW-0479">Metal-binding</keyword>
<feature type="binding site" evidence="12">
    <location>
        <position position="217"/>
    </location>
    <ligand>
        <name>Ca(2+)</name>
        <dbReference type="ChEBI" id="CHEBI:29108"/>
        <label>3</label>
    </ligand>
</feature>
<dbReference type="InterPro" id="IPR001818">
    <property type="entry name" value="Pept_M10_metallopeptidase"/>
</dbReference>
<dbReference type="FunCoup" id="A0A3Q1J4U2">
    <property type="interactions" value="174"/>
</dbReference>
<evidence type="ECO:0000256" key="12">
    <source>
        <dbReference type="PIRSR" id="PIRSR621190-2"/>
    </source>
</evidence>
<dbReference type="PANTHER" id="PTHR10201:SF287">
    <property type="entry name" value="MATRIX METALLOPEPTIDASE 25B-RELATED"/>
    <property type="match status" value="1"/>
</dbReference>
<feature type="binding site" evidence="12">
    <location>
        <position position="220"/>
    </location>
    <ligand>
        <name>Ca(2+)</name>
        <dbReference type="ChEBI" id="CHEBI:29108"/>
        <label>1</label>
    </ligand>
</feature>
<evidence type="ECO:0000259" key="17">
    <source>
        <dbReference type="SMART" id="SM00235"/>
    </source>
</evidence>
<dbReference type="Pfam" id="PF00045">
    <property type="entry name" value="Hemopexin"/>
    <property type="match status" value="4"/>
</dbReference>
<comment type="cofactor">
    <cofactor evidence="12">
        <name>Zn(2+)</name>
        <dbReference type="ChEBI" id="CHEBI:29105"/>
    </cofactor>
    <text evidence="12">Binds 2 Zn(2+) ions per subunit.</text>
</comment>
<dbReference type="CDD" id="cd04278">
    <property type="entry name" value="ZnMc_MMP"/>
    <property type="match status" value="1"/>
</dbReference>
<keyword evidence="6 11" id="KW-0862">Zinc</keyword>
<evidence type="ECO:0000313" key="19">
    <source>
        <dbReference type="Proteomes" id="UP000265040"/>
    </source>
</evidence>
<feature type="binding site" description="in inhibited form" evidence="12">
    <location>
        <position position="88"/>
    </location>
    <ligand>
        <name>Zn(2+)</name>
        <dbReference type="ChEBI" id="CHEBI:29105"/>
        <label>2</label>
        <note>catalytic</note>
    </ligand>
</feature>
<feature type="binding site" evidence="12">
    <location>
        <position position="432"/>
    </location>
    <ligand>
        <name>Ca(2+)</name>
        <dbReference type="ChEBI" id="CHEBI:29108"/>
        <label>5</label>
    </ligand>
</feature>
<keyword evidence="9" id="KW-0865">Zymogen</keyword>
<dbReference type="InterPro" id="IPR006026">
    <property type="entry name" value="Peptidase_Metallo"/>
</dbReference>
<evidence type="ECO:0000256" key="11">
    <source>
        <dbReference type="PIRSR" id="PIRSR001191-2"/>
    </source>
</evidence>
<feature type="binding site" evidence="12">
    <location>
        <position position="220"/>
    </location>
    <ligand>
        <name>Ca(2+)</name>
        <dbReference type="ChEBI" id="CHEBI:29108"/>
        <label>3</label>
    </ligand>
</feature>
<feature type="binding site" evidence="11">
    <location>
        <position position="243"/>
    </location>
    <ligand>
        <name>Zn(2+)</name>
        <dbReference type="ChEBI" id="CHEBI:29105"/>
        <label>2</label>
        <note>catalytic</note>
    </ligand>
</feature>
<keyword evidence="7 12" id="KW-0106">Calcium</keyword>
<evidence type="ECO:0000256" key="3">
    <source>
        <dbReference type="ARBA" id="ARBA00022723"/>
    </source>
</evidence>
<dbReference type="SUPFAM" id="SSF50923">
    <property type="entry name" value="Hemopexin-like domain"/>
    <property type="match status" value="1"/>
</dbReference>
<keyword evidence="16" id="KW-0732">Signal</keyword>
<dbReference type="PROSITE" id="PS51642">
    <property type="entry name" value="HEMOPEXIN_2"/>
    <property type="match status" value="4"/>
</dbReference>
<dbReference type="GO" id="GO:0004222">
    <property type="term" value="F:metalloendopeptidase activity"/>
    <property type="evidence" value="ECO:0007669"/>
    <property type="project" value="InterPro"/>
</dbReference>
<dbReference type="GO" id="GO:0030198">
    <property type="term" value="P:extracellular matrix organization"/>
    <property type="evidence" value="ECO:0007669"/>
    <property type="project" value="TreeGrafter"/>
</dbReference>
<dbReference type="STRING" id="64144.ENSATEP00000026334"/>
<feature type="binding site" evidence="12">
    <location>
        <position position="193"/>
    </location>
    <ligand>
        <name>Ca(2+)</name>
        <dbReference type="ChEBI" id="CHEBI:29108"/>
        <label>3</label>
    </ligand>
</feature>
<feature type="binding site" evidence="11">
    <location>
        <position position="249"/>
    </location>
    <ligand>
        <name>Zn(2+)</name>
        <dbReference type="ChEBI" id="CHEBI:29105"/>
        <label>2</label>
        <note>catalytic</note>
    </ligand>
</feature>
<dbReference type="GO" id="GO:0008270">
    <property type="term" value="F:zinc ion binding"/>
    <property type="evidence" value="ECO:0007669"/>
    <property type="project" value="InterPro"/>
</dbReference>
<feature type="repeat" description="Hemopexin" evidence="14">
    <location>
        <begin position="321"/>
        <end position="370"/>
    </location>
</feature>
<evidence type="ECO:0000256" key="13">
    <source>
        <dbReference type="PIRSR" id="PIRSR621190-4"/>
    </source>
</evidence>
<evidence type="ECO:0000256" key="8">
    <source>
        <dbReference type="ARBA" id="ARBA00023049"/>
    </source>
</evidence>
<keyword evidence="8" id="KW-0482">Metalloprotease</keyword>
<dbReference type="InterPro" id="IPR002477">
    <property type="entry name" value="Peptidoglycan-bd-like"/>
</dbReference>
<dbReference type="Proteomes" id="UP000265040">
    <property type="component" value="Chromosome 19"/>
</dbReference>
<feature type="binding site" evidence="12">
    <location>
        <position position="188"/>
    </location>
    <ligand>
        <name>Zn(2+)</name>
        <dbReference type="ChEBI" id="CHEBI:29105"/>
        <label>1</label>
    </ligand>
</feature>
<dbReference type="SMART" id="SM00120">
    <property type="entry name" value="HX"/>
    <property type="match status" value="4"/>
</dbReference>
<dbReference type="GO" id="GO:0005615">
    <property type="term" value="C:extracellular space"/>
    <property type="evidence" value="ECO:0007669"/>
    <property type="project" value="TreeGrafter"/>
</dbReference>
<feature type="repeat" description="Hemopexin" evidence="14">
    <location>
        <begin position="426"/>
        <end position="472"/>
    </location>
</feature>
<evidence type="ECO:0000256" key="1">
    <source>
        <dbReference type="ARBA" id="ARBA00010370"/>
    </source>
</evidence>